<dbReference type="GO" id="GO:0047420">
    <property type="term" value="F:N-acyl-D-amino-acid deacylase activity"/>
    <property type="evidence" value="ECO:0007669"/>
    <property type="project" value="UniProtKB-EC"/>
</dbReference>
<dbReference type="SUPFAM" id="SSF51556">
    <property type="entry name" value="Metallo-dependent hydrolases"/>
    <property type="match status" value="1"/>
</dbReference>
<proteinExistence type="predicted"/>
<evidence type="ECO:0000256" key="1">
    <source>
        <dbReference type="SAM" id="MobiDB-lite"/>
    </source>
</evidence>
<reference evidence="3 4" key="1">
    <citation type="submission" date="2019-02" db="EMBL/GenBank/DDBJ databases">
        <title>Deep-cultivation of Planctomycetes and their phenomic and genomic characterization uncovers novel biology.</title>
        <authorList>
            <person name="Wiegand S."/>
            <person name="Jogler M."/>
            <person name="Boedeker C."/>
            <person name="Pinto D."/>
            <person name="Vollmers J."/>
            <person name="Rivas-Marin E."/>
            <person name="Kohn T."/>
            <person name="Peeters S.H."/>
            <person name="Heuer A."/>
            <person name="Rast P."/>
            <person name="Oberbeckmann S."/>
            <person name="Bunk B."/>
            <person name="Jeske O."/>
            <person name="Meyerdierks A."/>
            <person name="Storesund J.E."/>
            <person name="Kallscheuer N."/>
            <person name="Luecker S."/>
            <person name="Lage O.M."/>
            <person name="Pohl T."/>
            <person name="Merkel B.J."/>
            <person name="Hornburger P."/>
            <person name="Mueller R.-W."/>
            <person name="Bruemmer F."/>
            <person name="Labrenz M."/>
            <person name="Spormann A.M."/>
            <person name="Op Den Camp H."/>
            <person name="Overmann J."/>
            <person name="Amann R."/>
            <person name="Jetten M.S.M."/>
            <person name="Mascher T."/>
            <person name="Medema M.H."/>
            <person name="Devos D.P."/>
            <person name="Kaster A.-K."/>
            <person name="Ovreas L."/>
            <person name="Rohde M."/>
            <person name="Galperin M.Y."/>
            <person name="Jogler C."/>
        </authorList>
    </citation>
    <scope>NUCLEOTIDE SEQUENCE [LARGE SCALE GENOMIC DNA]</scope>
    <source>
        <strain evidence="3 4">Pla144</strain>
    </source>
</reference>
<dbReference type="RefSeq" id="WP_197530835.1">
    <property type="nucleotide sequence ID" value="NZ_SJPS01000007.1"/>
</dbReference>
<dbReference type="InterPro" id="IPR023100">
    <property type="entry name" value="D-aminoacylase_insert_dom_sf"/>
</dbReference>
<dbReference type="EMBL" id="SJPS01000007">
    <property type="protein sequence ID" value="TWU22605.1"/>
    <property type="molecule type" value="Genomic_DNA"/>
</dbReference>
<organism evidence="3 4">
    <name type="scientific">Bythopirellula polymerisocia</name>
    <dbReference type="NCBI Taxonomy" id="2528003"/>
    <lineage>
        <taxon>Bacteria</taxon>
        <taxon>Pseudomonadati</taxon>
        <taxon>Planctomycetota</taxon>
        <taxon>Planctomycetia</taxon>
        <taxon>Pirellulales</taxon>
        <taxon>Lacipirellulaceae</taxon>
        <taxon>Bythopirellula</taxon>
    </lineage>
</organism>
<dbReference type="SUPFAM" id="SSF51338">
    <property type="entry name" value="Composite domain of metallo-dependent hydrolases"/>
    <property type="match status" value="1"/>
</dbReference>
<dbReference type="InterPro" id="IPR013108">
    <property type="entry name" value="Amidohydro_3"/>
</dbReference>
<dbReference type="InterPro" id="IPR011059">
    <property type="entry name" value="Metal-dep_hydrolase_composite"/>
</dbReference>
<dbReference type="PANTHER" id="PTHR11647">
    <property type="entry name" value="HYDRANTOINASE/DIHYDROPYRIMIDINASE FAMILY MEMBER"/>
    <property type="match status" value="1"/>
</dbReference>
<gene>
    <name evidence="3" type="primary">dan_2</name>
    <name evidence="3" type="ORF">Pla144_40650</name>
</gene>
<dbReference type="PANTHER" id="PTHR11647:SF1">
    <property type="entry name" value="COLLAPSIN RESPONSE MEDIATOR PROTEIN"/>
    <property type="match status" value="1"/>
</dbReference>
<keyword evidence="4" id="KW-1185">Reference proteome</keyword>
<feature type="domain" description="Amidohydrolase 3" evidence="2">
    <location>
        <begin position="86"/>
        <end position="532"/>
    </location>
</feature>
<name>A0A5C6CF24_9BACT</name>
<dbReference type="AlphaFoldDB" id="A0A5C6CF24"/>
<dbReference type="EC" id="3.5.1.81" evidence="3"/>
<evidence type="ECO:0000259" key="2">
    <source>
        <dbReference type="Pfam" id="PF07969"/>
    </source>
</evidence>
<keyword evidence="3" id="KW-0378">Hydrolase</keyword>
<dbReference type="Gene3D" id="3.20.20.140">
    <property type="entry name" value="Metal-dependent hydrolases"/>
    <property type="match status" value="1"/>
</dbReference>
<evidence type="ECO:0000313" key="3">
    <source>
        <dbReference type="EMBL" id="TWU22605.1"/>
    </source>
</evidence>
<evidence type="ECO:0000313" key="4">
    <source>
        <dbReference type="Proteomes" id="UP000318437"/>
    </source>
</evidence>
<dbReference type="PROSITE" id="PS51257">
    <property type="entry name" value="PROKAR_LIPOPROTEIN"/>
    <property type="match status" value="1"/>
</dbReference>
<sequence length="558" mass="60440">MFRYSQHRELMPSANQFNRSLIVFGGLLLLSCLSTRSGAEPIDADYLLVDGTIMDGSGEASHVGSVAIRGDRIVAVGEFEVGTVGKTISCEGMIIAPGFIDLHNHSDSSIEIKDERTGEEKNSRPIFADATQHAECYLTQGCTTLVTGNCGGGALPVGEFYDSLSEVAPGINVAHLLPQGALREQVIGLTRRAPTDEELQEMKKLASQAMQEGAWGMTTGLQYVPSSFADSDELAAIASVVGQHGGFYASHIRDEGDLLLESIEEALEIGRSGNLPVHISHLKSSKRPNWGKVHAAAALVERARSAGMHVTADQYPYEASSTSITAMLLPDVEREGGTEALLQRLNDTEQLPRLQKLIEESIAARGAIMIARCPKHPTWVGKMIREVAKEENREPVDVALDILRSGEEQGVSFSMSPEDVRYVMTLPWVATASDGGVKVDDGTRPHPRSFGTFPRKIGLFAIEEKVISPETAIRSASGLPADILNLPERGYLKPNYFADVVVFDPQTFRDHATYQAPFEMSSGVRWLFVNGKTAINEGSLGDTNAGRPLRKKAPAEAQ</sequence>
<dbReference type="Gene3D" id="3.30.1490.130">
    <property type="entry name" value="D-aminoacylase. Domain 3"/>
    <property type="match status" value="1"/>
</dbReference>
<protein>
    <submittedName>
        <fullName evidence="3">D-aminoacylase</fullName>
        <ecNumber evidence="3">3.5.1.81</ecNumber>
    </submittedName>
</protein>
<comment type="caution">
    <text evidence="3">The sequence shown here is derived from an EMBL/GenBank/DDBJ whole genome shotgun (WGS) entry which is preliminary data.</text>
</comment>
<dbReference type="Proteomes" id="UP000318437">
    <property type="component" value="Unassembled WGS sequence"/>
</dbReference>
<accession>A0A5C6CF24</accession>
<dbReference type="Pfam" id="PF07969">
    <property type="entry name" value="Amidohydro_3"/>
    <property type="match status" value="1"/>
</dbReference>
<feature type="region of interest" description="Disordered" evidence="1">
    <location>
        <begin position="539"/>
        <end position="558"/>
    </location>
</feature>
<dbReference type="Gene3D" id="2.30.40.10">
    <property type="entry name" value="Urease, subunit C, domain 1"/>
    <property type="match status" value="1"/>
</dbReference>
<dbReference type="InterPro" id="IPR050378">
    <property type="entry name" value="Metallo-dep_Hydrolases_sf"/>
</dbReference>
<dbReference type="InterPro" id="IPR032466">
    <property type="entry name" value="Metal_Hydrolase"/>
</dbReference>